<dbReference type="SMART" id="SM00382">
    <property type="entry name" value="AAA"/>
    <property type="match status" value="1"/>
</dbReference>
<accession>A0A845UZ52</accession>
<organism evidence="6 7">
    <name type="scientific">Wenzhouxiangella limi</name>
    <dbReference type="NCBI Taxonomy" id="2707351"/>
    <lineage>
        <taxon>Bacteria</taxon>
        <taxon>Pseudomonadati</taxon>
        <taxon>Pseudomonadota</taxon>
        <taxon>Gammaproteobacteria</taxon>
        <taxon>Chromatiales</taxon>
        <taxon>Wenzhouxiangellaceae</taxon>
        <taxon>Wenzhouxiangella</taxon>
    </lineage>
</organism>
<evidence type="ECO:0000313" key="6">
    <source>
        <dbReference type="EMBL" id="NDY95180.1"/>
    </source>
</evidence>
<dbReference type="AlphaFoldDB" id="A0A845UZ52"/>
<name>A0A845UZ52_9GAMM</name>
<proteinExistence type="inferred from homology"/>
<feature type="domain" description="ABC transporter" evidence="5">
    <location>
        <begin position="13"/>
        <end position="255"/>
    </location>
</feature>
<dbReference type="Pfam" id="PF00005">
    <property type="entry name" value="ABC_tran"/>
    <property type="match status" value="1"/>
</dbReference>
<dbReference type="EMBL" id="JAAGSC010000037">
    <property type="protein sequence ID" value="NDY95180.1"/>
    <property type="molecule type" value="Genomic_DNA"/>
</dbReference>
<dbReference type="PANTHER" id="PTHR42734">
    <property type="entry name" value="METAL TRANSPORT SYSTEM ATP-BINDING PROTEIN TM_0124-RELATED"/>
    <property type="match status" value="1"/>
</dbReference>
<comment type="caution">
    <text evidence="6">The sequence shown here is derived from an EMBL/GenBank/DDBJ whole genome shotgun (WGS) entry which is preliminary data.</text>
</comment>
<dbReference type="InterPro" id="IPR003439">
    <property type="entry name" value="ABC_transporter-like_ATP-bd"/>
</dbReference>
<reference evidence="6 7" key="1">
    <citation type="submission" date="2020-02" db="EMBL/GenBank/DDBJ databases">
        <authorList>
            <person name="Zhang X.-Y."/>
        </authorList>
    </citation>
    <scope>NUCLEOTIDE SEQUENCE [LARGE SCALE GENOMIC DNA]</scope>
    <source>
        <strain evidence="6 7">C33</strain>
    </source>
</reference>
<dbReference type="CDD" id="cd03235">
    <property type="entry name" value="ABC_Metallic_Cations"/>
    <property type="match status" value="1"/>
</dbReference>
<gene>
    <name evidence="6" type="ORF">G3I74_05500</name>
</gene>
<protein>
    <submittedName>
        <fullName evidence="6">Metal ABC transporter ATP-binding protein</fullName>
    </submittedName>
</protein>
<keyword evidence="3" id="KW-0547">Nucleotide-binding</keyword>
<dbReference type="PROSITE" id="PS50893">
    <property type="entry name" value="ABC_TRANSPORTER_2"/>
    <property type="match status" value="1"/>
</dbReference>
<evidence type="ECO:0000256" key="3">
    <source>
        <dbReference type="ARBA" id="ARBA00022741"/>
    </source>
</evidence>
<dbReference type="Gene3D" id="3.40.50.300">
    <property type="entry name" value="P-loop containing nucleotide triphosphate hydrolases"/>
    <property type="match status" value="1"/>
</dbReference>
<dbReference type="SUPFAM" id="SSF52540">
    <property type="entry name" value="P-loop containing nucleoside triphosphate hydrolases"/>
    <property type="match status" value="1"/>
</dbReference>
<dbReference type="InterPro" id="IPR017871">
    <property type="entry name" value="ABC_transporter-like_CS"/>
</dbReference>
<dbReference type="PROSITE" id="PS00211">
    <property type="entry name" value="ABC_TRANSPORTER_1"/>
    <property type="match status" value="1"/>
</dbReference>
<comment type="similarity">
    <text evidence="1">Belongs to the ABC transporter superfamily.</text>
</comment>
<evidence type="ECO:0000256" key="1">
    <source>
        <dbReference type="ARBA" id="ARBA00005417"/>
    </source>
</evidence>
<dbReference type="InterPro" id="IPR050153">
    <property type="entry name" value="Metal_Ion_Import_ABC"/>
</dbReference>
<dbReference type="RefSeq" id="WP_164210579.1">
    <property type="nucleotide sequence ID" value="NZ_JAAGSC010000037.1"/>
</dbReference>
<dbReference type="InterPro" id="IPR027417">
    <property type="entry name" value="P-loop_NTPase"/>
</dbReference>
<keyword evidence="2" id="KW-0813">Transport</keyword>
<dbReference type="PANTHER" id="PTHR42734:SF5">
    <property type="entry name" value="IRON TRANSPORT SYSTEM ATP-BINDING PROTEIN HI_0361-RELATED"/>
    <property type="match status" value="1"/>
</dbReference>
<evidence type="ECO:0000256" key="2">
    <source>
        <dbReference type="ARBA" id="ARBA00022448"/>
    </source>
</evidence>
<evidence type="ECO:0000313" key="7">
    <source>
        <dbReference type="Proteomes" id="UP000484885"/>
    </source>
</evidence>
<keyword evidence="4 6" id="KW-0067">ATP-binding</keyword>
<dbReference type="GO" id="GO:0005524">
    <property type="term" value="F:ATP binding"/>
    <property type="evidence" value="ECO:0007669"/>
    <property type="project" value="UniProtKB-KW"/>
</dbReference>
<keyword evidence="7" id="KW-1185">Reference proteome</keyword>
<evidence type="ECO:0000256" key="4">
    <source>
        <dbReference type="ARBA" id="ARBA00022840"/>
    </source>
</evidence>
<sequence>MTAKTRPETPPAIQIQDLSVTYGSAVALDQVELSLPAARVISVVGPNGAGKSTLLRALVGSLKPSRGTVRIFGEQAERQRRRGRIAYMPQQEQVDWDFPLSVRDVVMSGRYGRIRIEDGWRRFLPIPMVPDRHRHAVDQALAAVDLDQAEQRSIDTLSGGQRKRVLLARALAQDARLLLLDEPLVGVDRRSEALIMEVLHQARDQGRTVVMVTHDIAGARRDTDFAVLINRRVIDAGDPKTVLTDDQLAFTATSAWLGEHASSAARPEPLEST</sequence>
<dbReference type="Proteomes" id="UP000484885">
    <property type="component" value="Unassembled WGS sequence"/>
</dbReference>
<dbReference type="GO" id="GO:0016887">
    <property type="term" value="F:ATP hydrolysis activity"/>
    <property type="evidence" value="ECO:0007669"/>
    <property type="project" value="InterPro"/>
</dbReference>
<dbReference type="InterPro" id="IPR003593">
    <property type="entry name" value="AAA+_ATPase"/>
</dbReference>
<evidence type="ECO:0000259" key="5">
    <source>
        <dbReference type="PROSITE" id="PS50893"/>
    </source>
</evidence>